<name>A0ABU8KXP1_9HYPH</name>
<accession>A0ABU8KXP1</accession>
<feature type="compositionally biased region" description="Low complexity" evidence="1">
    <location>
        <begin position="101"/>
        <end position="112"/>
    </location>
</feature>
<feature type="region of interest" description="Disordered" evidence="1">
    <location>
        <begin position="86"/>
        <end position="129"/>
    </location>
</feature>
<keyword evidence="3" id="KW-1185">Reference proteome</keyword>
<evidence type="ECO:0000313" key="2">
    <source>
        <dbReference type="EMBL" id="MEI9409901.1"/>
    </source>
</evidence>
<dbReference type="RefSeq" id="WP_337106830.1">
    <property type="nucleotide sequence ID" value="NZ_JAPYKS010000009.1"/>
</dbReference>
<evidence type="ECO:0000313" key="3">
    <source>
        <dbReference type="Proteomes" id="UP001387293"/>
    </source>
</evidence>
<protein>
    <submittedName>
        <fullName evidence="2">Uncharacterized protein</fullName>
    </submittedName>
</protein>
<dbReference type="EMBL" id="JAPYKS010000009">
    <property type="protein sequence ID" value="MEI9409901.1"/>
    <property type="molecule type" value="Genomic_DNA"/>
</dbReference>
<dbReference type="Proteomes" id="UP001387293">
    <property type="component" value="Unassembled WGS sequence"/>
</dbReference>
<evidence type="ECO:0000256" key="1">
    <source>
        <dbReference type="SAM" id="MobiDB-lite"/>
    </source>
</evidence>
<reference evidence="2 3" key="1">
    <citation type="submission" date="2022-12" db="EMBL/GenBank/DDBJ databases">
        <authorList>
            <person name="Muema E."/>
        </authorList>
    </citation>
    <scope>NUCLEOTIDE SEQUENCE [LARGE SCALE GENOMIC DNA]</scope>
    <source>
        <strain evidence="3">1326</strain>
    </source>
</reference>
<sequence>MTLDEIKRLDWVATYPTQEAALTLIEWLKADDWEISSVLDRRLPSIGIDWTTSFSMAAERCFQVYGYPELEAVAVAQRVAEAWMRPTRSAPQEGATGGSGDLSAASTSAATDARPEGRETATYGFTPRR</sequence>
<gene>
    <name evidence="2" type="ORF">O7A60_14110</name>
</gene>
<proteinExistence type="predicted"/>
<organism evidence="2 3">
    <name type="scientific">Mesorhizobium salmacidum</name>
    <dbReference type="NCBI Taxonomy" id="3015171"/>
    <lineage>
        <taxon>Bacteria</taxon>
        <taxon>Pseudomonadati</taxon>
        <taxon>Pseudomonadota</taxon>
        <taxon>Alphaproteobacteria</taxon>
        <taxon>Hyphomicrobiales</taxon>
        <taxon>Phyllobacteriaceae</taxon>
        <taxon>Mesorhizobium</taxon>
    </lineage>
</organism>
<comment type="caution">
    <text evidence="2">The sequence shown here is derived from an EMBL/GenBank/DDBJ whole genome shotgun (WGS) entry which is preliminary data.</text>
</comment>